<evidence type="ECO:0000313" key="4">
    <source>
        <dbReference type="Proteomes" id="UP000644693"/>
    </source>
</evidence>
<dbReference type="InterPro" id="IPR012171">
    <property type="entry name" value="Fatty_acid_desaturase"/>
</dbReference>
<dbReference type="AlphaFoldDB" id="A0A918XHW5"/>
<feature type="transmembrane region" description="Helical" evidence="1">
    <location>
        <begin position="191"/>
        <end position="213"/>
    </location>
</feature>
<keyword evidence="1" id="KW-0472">Membrane</keyword>
<gene>
    <name evidence="3" type="ORF">GCM10007053_14420</name>
</gene>
<comment type="caution">
    <text evidence="3">The sequence shown here is derived from an EMBL/GenBank/DDBJ whole genome shotgun (WGS) entry which is preliminary data.</text>
</comment>
<evidence type="ECO:0000313" key="3">
    <source>
        <dbReference type="EMBL" id="GHD31411.1"/>
    </source>
</evidence>
<feature type="domain" description="Fatty acid desaturase" evidence="2">
    <location>
        <begin position="50"/>
        <end position="283"/>
    </location>
</feature>
<keyword evidence="1" id="KW-1133">Transmembrane helix</keyword>
<sequence length="300" mass="33670">MKQASDDKAAKLAAKDYMGSFAWPTVLLCLVAVPTYWVTPILVYSELLNGWVALLIMSLAAYLSYTVLHESVHGSIAGGRSSLRWVNEGCGYLAATVMAIPLTAHRHEHLAHHRHTNQPNNDPDHHVANLLASPLAAVRVMIQGVATQYTYYFKHRWSAGHFKQNTILCVEIGIATGLRLLMLFINPWVSLALFLGSAMASIWLIALFFAFLVHKPYDRMGRYVDTGVVIAPAGLNAIMTRLWLFQNYHAIHHLFPRVPFYQYQRLFNRIEPAMRANGTPIRYLGAADRSPASHYSNASR</sequence>
<dbReference type="Pfam" id="PF00487">
    <property type="entry name" value="FA_desaturase"/>
    <property type="match status" value="1"/>
</dbReference>
<dbReference type="RefSeq" id="WP_189476688.1">
    <property type="nucleotide sequence ID" value="NZ_BMYM01000001.1"/>
</dbReference>
<keyword evidence="4" id="KW-1185">Reference proteome</keyword>
<evidence type="ECO:0000259" key="2">
    <source>
        <dbReference type="Pfam" id="PF00487"/>
    </source>
</evidence>
<proteinExistence type="predicted"/>
<keyword evidence="1" id="KW-0812">Transmembrane</keyword>
<dbReference type="GO" id="GO:0016717">
    <property type="term" value="F:oxidoreductase activity, acting on paired donors, with oxidation of a pair of donors resulting in the reduction of molecular oxygen to two molecules of water"/>
    <property type="evidence" value="ECO:0007669"/>
    <property type="project" value="TreeGrafter"/>
</dbReference>
<reference evidence="3" key="2">
    <citation type="submission" date="2020-09" db="EMBL/GenBank/DDBJ databases">
        <authorList>
            <person name="Sun Q."/>
            <person name="Kim S."/>
        </authorList>
    </citation>
    <scope>NUCLEOTIDE SEQUENCE</scope>
    <source>
        <strain evidence="3">KCTC 23430</strain>
    </source>
</reference>
<organism evidence="3 4">
    <name type="scientific">Parahalioglobus pacificus</name>
    <dbReference type="NCBI Taxonomy" id="930806"/>
    <lineage>
        <taxon>Bacteria</taxon>
        <taxon>Pseudomonadati</taxon>
        <taxon>Pseudomonadota</taxon>
        <taxon>Gammaproteobacteria</taxon>
        <taxon>Cellvibrionales</taxon>
        <taxon>Halieaceae</taxon>
        <taxon>Parahalioglobus</taxon>
    </lineage>
</organism>
<name>A0A918XHW5_9GAMM</name>
<feature type="transmembrane region" description="Helical" evidence="1">
    <location>
        <begin position="50"/>
        <end position="68"/>
    </location>
</feature>
<feature type="transmembrane region" description="Helical" evidence="1">
    <location>
        <begin position="21"/>
        <end position="44"/>
    </location>
</feature>
<dbReference type="GO" id="GO:0008610">
    <property type="term" value="P:lipid biosynthetic process"/>
    <property type="evidence" value="ECO:0007669"/>
    <property type="project" value="UniProtKB-ARBA"/>
</dbReference>
<dbReference type="GO" id="GO:0016020">
    <property type="term" value="C:membrane"/>
    <property type="evidence" value="ECO:0007669"/>
    <property type="project" value="TreeGrafter"/>
</dbReference>
<dbReference type="EMBL" id="BMYM01000001">
    <property type="protein sequence ID" value="GHD31411.1"/>
    <property type="molecule type" value="Genomic_DNA"/>
</dbReference>
<reference evidence="3" key="1">
    <citation type="journal article" date="2014" name="Int. J. Syst. Evol. Microbiol.">
        <title>Complete genome sequence of Corynebacterium casei LMG S-19264T (=DSM 44701T), isolated from a smear-ripened cheese.</title>
        <authorList>
            <consortium name="US DOE Joint Genome Institute (JGI-PGF)"/>
            <person name="Walter F."/>
            <person name="Albersmeier A."/>
            <person name="Kalinowski J."/>
            <person name="Ruckert C."/>
        </authorList>
    </citation>
    <scope>NUCLEOTIDE SEQUENCE</scope>
    <source>
        <strain evidence="3">KCTC 23430</strain>
    </source>
</reference>
<dbReference type="Proteomes" id="UP000644693">
    <property type="component" value="Unassembled WGS sequence"/>
</dbReference>
<dbReference type="PANTHER" id="PTHR19353:SF19">
    <property type="entry name" value="DELTA(5) FATTY ACID DESATURASE C-RELATED"/>
    <property type="match status" value="1"/>
</dbReference>
<dbReference type="PANTHER" id="PTHR19353">
    <property type="entry name" value="FATTY ACID DESATURASE 2"/>
    <property type="match status" value="1"/>
</dbReference>
<accession>A0A918XHW5</accession>
<dbReference type="InterPro" id="IPR005804">
    <property type="entry name" value="FA_desaturase_dom"/>
</dbReference>
<evidence type="ECO:0000256" key="1">
    <source>
        <dbReference type="SAM" id="Phobius"/>
    </source>
</evidence>
<protein>
    <recommendedName>
        <fullName evidence="2">Fatty acid desaturase domain-containing protein</fullName>
    </recommendedName>
</protein>